<dbReference type="PANTHER" id="PTHR17583:SF0">
    <property type="entry name" value="PHOSPHOINOSITIDE 3-KINASE REGULATORY SUBUNIT 4"/>
    <property type="match status" value="1"/>
</dbReference>
<dbReference type="InterPro" id="IPR045162">
    <property type="entry name" value="Vps15-like"/>
</dbReference>
<keyword evidence="2" id="KW-0723">Serine/threonine-protein kinase</keyword>
<feature type="region of interest" description="Disordered" evidence="9">
    <location>
        <begin position="429"/>
        <end position="505"/>
    </location>
</feature>
<dbReference type="Gene3D" id="2.130.10.10">
    <property type="entry name" value="YVTN repeat-like/Quinoprotein amine dehydrogenase"/>
    <property type="match status" value="2"/>
</dbReference>
<dbReference type="GO" id="GO:0016236">
    <property type="term" value="P:macroautophagy"/>
    <property type="evidence" value="ECO:0007669"/>
    <property type="project" value="InterPro"/>
</dbReference>
<proteinExistence type="predicted"/>
<evidence type="ECO:0000259" key="10">
    <source>
        <dbReference type="Pfam" id="PF22956"/>
    </source>
</evidence>
<feature type="compositionally biased region" description="Polar residues" evidence="9">
    <location>
        <begin position="465"/>
        <end position="474"/>
    </location>
</feature>
<accession>A0A8K0JYD5</accession>
<dbReference type="EMBL" id="KZ308204">
    <property type="protein sequence ID" value="KAG8224648.1"/>
    <property type="molecule type" value="Genomic_DNA"/>
</dbReference>
<evidence type="ECO:0000313" key="11">
    <source>
        <dbReference type="EMBL" id="KAG8224648.1"/>
    </source>
</evidence>
<dbReference type="GO" id="GO:0004674">
    <property type="term" value="F:protein serine/threonine kinase activity"/>
    <property type="evidence" value="ECO:0007669"/>
    <property type="project" value="UniProtKB-KW"/>
</dbReference>
<dbReference type="InterPro" id="IPR016024">
    <property type="entry name" value="ARM-type_fold"/>
</dbReference>
<sequence length="975" mass="106307">MATTALRFLEQSQLSVSDSTNTSSGGHRGSETYSSRASNAGICTSGYDAELQTLHQMIQDTVATLLTDPENLVKRTLVENGITQLCVFFGKQKANDVLLSHMITFLNDKEDRHLRSSFFDCIVGVAAYVGCHSSPILCPLLQQGLTDLEEFVVMKAINAMTALAELSLLQKPALYELLKETTCFLVHPNLWIRHAIVGFISAIARTLNLVDVQCKVMAVIQPYLKHPVIQIDKEVLLLNALKPPVPRVVYDSVVRCPDIVPLLQALADRHTARCTLAYLPPIPMGNADPSTHTSLRNLFRRLSSEGMTEEVEAQLIAMGEHLKKINRHHRAASGVGTGKDILNINRNSANGKIELSNVKHPVQSHVITLTPTEAKGDATAILQNRKNRPKKGSGYDSHTVTMNEEWRHMFGTSEPETAVLLVIRSPVRTSSTPLPNLGSSLEANDQTSGQESSSSAPAIPSSPATEPSGSNPLIPSTSSGGAPPTITSSTSSSSSSPHRSSEVEHSLQEHSYIQYRCAPCRLELRELLRRKQEQQVVAIRGRDWAEQSAWEPQRLPPPGWRLHGNLVAHLHEHRGAINRLVAIPETPLFASCSSDGCIRVWDCGKMEGRNIANRSRQVYNRQGGPLVGLTTCETNQSLASASHSGGVFVLSDQDKILDLQEEGCAVDISHFEFGSQSVLVYATLYGSIVGWDLRCPGNAWKLENDLRLGVITSLCVDSHQSWLTVGTSSGYHVCWDLRFQLPISTIVHPIKARVRRLVRHPVEQSCVISAVQGHNEISLWDLETQSRRGVLWASPSPPLSQTQMSPHSVCTMAAGLVDRSPFLFAGGTDMRVRHWDLESPSSSCIAIPAASDPPHIASTVSYESRLIDGTNVTVEVAQNQQTRHYSSHHHQQPPSSSIMGSAPLRTGSSLSMGSMGSGGMPMGGQAFSSGQDCPRPGPEQPPAGHHDWISDVALCQATQCFLLTGSRDGVIKVWK</sequence>
<evidence type="ECO:0000256" key="4">
    <source>
        <dbReference type="ARBA" id="ARBA00022737"/>
    </source>
</evidence>
<dbReference type="GO" id="GO:0006623">
    <property type="term" value="P:protein targeting to vacuole"/>
    <property type="evidence" value="ECO:0007669"/>
    <property type="project" value="TreeGrafter"/>
</dbReference>
<dbReference type="SUPFAM" id="SSF48371">
    <property type="entry name" value="ARM repeat"/>
    <property type="match status" value="1"/>
</dbReference>
<feature type="repeat" description="WD" evidence="8">
    <location>
        <begin position="942"/>
        <end position="975"/>
    </location>
</feature>
<dbReference type="InterPro" id="IPR011989">
    <property type="entry name" value="ARM-like"/>
</dbReference>
<gene>
    <name evidence="11" type="ORF">J437_LFUL003082</name>
</gene>
<keyword evidence="12" id="KW-1185">Reference proteome</keyword>
<dbReference type="GO" id="GO:0034271">
    <property type="term" value="C:phosphatidylinositol 3-kinase complex, class III, type I"/>
    <property type="evidence" value="ECO:0007669"/>
    <property type="project" value="TreeGrafter"/>
</dbReference>
<dbReference type="OrthoDB" id="242910at2759"/>
<dbReference type="PROSITE" id="PS50082">
    <property type="entry name" value="WD_REPEATS_2"/>
    <property type="match status" value="2"/>
</dbReference>
<keyword evidence="7" id="KW-0067">ATP-binding</keyword>
<dbReference type="Gene3D" id="1.25.10.10">
    <property type="entry name" value="Leucine-rich Repeat Variant"/>
    <property type="match status" value="1"/>
</dbReference>
<dbReference type="InterPro" id="IPR001680">
    <property type="entry name" value="WD40_rpt"/>
</dbReference>
<feature type="repeat" description="WD" evidence="8">
    <location>
        <begin position="570"/>
        <end position="602"/>
    </location>
</feature>
<dbReference type="Pfam" id="PF22956">
    <property type="entry name" value="VPS15-like_hel"/>
    <property type="match status" value="1"/>
</dbReference>
<organism evidence="11 12">
    <name type="scientific">Ladona fulva</name>
    <name type="common">Scarce chaser dragonfly</name>
    <name type="synonym">Libellula fulva</name>
    <dbReference type="NCBI Taxonomy" id="123851"/>
    <lineage>
        <taxon>Eukaryota</taxon>
        <taxon>Metazoa</taxon>
        <taxon>Ecdysozoa</taxon>
        <taxon>Arthropoda</taxon>
        <taxon>Hexapoda</taxon>
        <taxon>Insecta</taxon>
        <taxon>Pterygota</taxon>
        <taxon>Palaeoptera</taxon>
        <taxon>Odonata</taxon>
        <taxon>Epiprocta</taxon>
        <taxon>Anisoptera</taxon>
        <taxon>Libelluloidea</taxon>
        <taxon>Libellulidae</taxon>
        <taxon>Ladona</taxon>
    </lineage>
</organism>
<protein>
    <recommendedName>
        <fullName evidence="1">non-specific serine/threonine protein kinase</fullName>
        <ecNumber evidence="1">2.7.11.1</ecNumber>
    </recommendedName>
</protein>
<keyword evidence="3" id="KW-0808">Transferase</keyword>
<dbReference type="Proteomes" id="UP000792457">
    <property type="component" value="Unassembled WGS sequence"/>
</dbReference>
<evidence type="ECO:0000256" key="3">
    <source>
        <dbReference type="ARBA" id="ARBA00022679"/>
    </source>
</evidence>
<dbReference type="PROSITE" id="PS50294">
    <property type="entry name" value="WD_REPEATS_REGION"/>
    <property type="match status" value="2"/>
</dbReference>
<dbReference type="InterPro" id="IPR015943">
    <property type="entry name" value="WD40/YVTN_repeat-like_dom_sf"/>
</dbReference>
<reference evidence="11" key="1">
    <citation type="submission" date="2013-04" db="EMBL/GenBank/DDBJ databases">
        <authorList>
            <person name="Qu J."/>
            <person name="Murali S.C."/>
            <person name="Bandaranaike D."/>
            <person name="Bellair M."/>
            <person name="Blankenburg K."/>
            <person name="Chao H."/>
            <person name="Dinh H."/>
            <person name="Doddapaneni H."/>
            <person name="Downs B."/>
            <person name="Dugan-Rocha S."/>
            <person name="Elkadiri S."/>
            <person name="Gnanaolivu R.D."/>
            <person name="Hernandez B."/>
            <person name="Javaid M."/>
            <person name="Jayaseelan J.C."/>
            <person name="Lee S."/>
            <person name="Li M."/>
            <person name="Ming W."/>
            <person name="Munidasa M."/>
            <person name="Muniz J."/>
            <person name="Nguyen L."/>
            <person name="Ongeri F."/>
            <person name="Osuji N."/>
            <person name="Pu L.-L."/>
            <person name="Puazo M."/>
            <person name="Qu C."/>
            <person name="Quiroz J."/>
            <person name="Raj R."/>
            <person name="Weissenberger G."/>
            <person name="Xin Y."/>
            <person name="Zou X."/>
            <person name="Han Y."/>
            <person name="Richards S."/>
            <person name="Worley K."/>
            <person name="Muzny D."/>
            <person name="Gibbs R."/>
        </authorList>
    </citation>
    <scope>NUCLEOTIDE SEQUENCE</scope>
    <source>
        <strain evidence="11">Sampled in the wild</strain>
    </source>
</reference>
<dbReference type="GO" id="GO:0071561">
    <property type="term" value="C:nucleus-vacuole junction"/>
    <property type="evidence" value="ECO:0007669"/>
    <property type="project" value="TreeGrafter"/>
</dbReference>
<feature type="region of interest" description="Disordered" evidence="9">
    <location>
        <begin position="881"/>
        <end position="945"/>
    </location>
</feature>
<comment type="caution">
    <text evidence="11">The sequence shown here is derived from an EMBL/GenBank/DDBJ whole genome shotgun (WGS) entry which is preliminary data.</text>
</comment>
<evidence type="ECO:0000256" key="9">
    <source>
        <dbReference type="SAM" id="MobiDB-lite"/>
    </source>
</evidence>
<evidence type="ECO:0000256" key="5">
    <source>
        <dbReference type="ARBA" id="ARBA00022741"/>
    </source>
</evidence>
<keyword evidence="5" id="KW-0547">Nucleotide-binding</keyword>
<evidence type="ECO:0000313" key="12">
    <source>
        <dbReference type="Proteomes" id="UP000792457"/>
    </source>
</evidence>
<dbReference type="InterPro" id="IPR055231">
    <property type="entry name" value="2AA_helical"/>
</dbReference>
<dbReference type="AlphaFoldDB" id="A0A8K0JYD5"/>
<name>A0A8K0JYD5_LADFU</name>
<feature type="compositionally biased region" description="Polar residues" evidence="9">
    <location>
        <begin position="429"/>
        <end position="451"/>
    </location>
</feature>
<dbReference type="GO" id="GO:0034272">
    <property type="term" value="C:phosphatidylinositol 3-kinase complex, class III, type II"/>
    <property type="evidence" value="ECO:0007669"/>
    <property type="project" value="TreeGrafter"/>
</dbReference>
<dbReference type="GO" id="GO:0005770">
    <property type="term" value="C:late endosome"/>
    <property type="evidence" value="ECO:0007669"/>
    <property type="project" value="TreeGrafter"/>
</dbReference>
<dbReference type="SUPFAM" id="SSF50978">
    <property type="entry name" value="WD40 repeat-like"/>
    <property type="match status" value="1"/>
</dbReference>
<dbReference type="EC" id="2.7.11.1" evidence="1"/>
<evidence type="ECO:0000256" key="2">
    <source>
        <dbReference type="ARBA" id="ARBA00022527"/>
    </source>
</evidence>
<dbReference type="GO" id="GO:0045324">
    <property type="term" value="P:late endosome to vacuole transport"/>
    <property type="evidence" value="ECO:0007669"/>
    <property type="project" value="InterPro"/>
</dbReference>
<evidence type="ECO:0000256" key="6">
    <source>
        <dbReference type="ARBA" id="ARBA00022777"/>
    </source>
</evidence>
<evidence type="ECO:0000256" key="1">
    <source>
        <dbReference type="ARBA" id="ARBA00012513"/>
    </source>
</evidence>
<dbReference type="GO" id="GO:0005524">
    <property type="term" value="F:ATP binding"/>
    <property type="evidence" value="ECO:0007669"/>
    <property type="project" value="UniProtKB-KW"/>
</dbReference>
<dbReference type="Pfam" id="PF00400">
    <property type="entry name" value="WD40"/>
    <property type="match status" value="2"/>
</dbReference>
<dbReference type="InterPro" id="IPR036322">
    <property type="entry name" value="WD40_repeat_dom_sf"/>
</dbReference>
<feature type="domain" description="Phosphatase 2A Regulatory Subunit A helical" evidence="10">
    <location>
        <begin position="1"/>
        <end position="254"/>
    </location>
</feature>
<evidence type="ECO:0000256" key="8">
    <source>
        <dbReference type="PROSITE-ProRule" id="PRU00221"/>
    </source>
</evidence>
<keyword evidence="6" id="KW-0418">Kinase</keyword>
<keyword evidence="8" id="KW-0853">WD repeat</keyword>
<dbReference type="SMART" id="SM00320">
    <property type="entry name" value="WD40"/>
    <property type="match status" value="5"/>
</dbReference>
<feature type="compositionally biased region" description="Low complexity" evidence="9">
    <location>
        <begin position="475"/>
        <end position="498"/>
    </location>
</feature>
<reference evidence="11" key="2">
    <citation type="submission" date="2017-10" db="EMBL/GenBank/DDBJ databases">
        <title>Ladona fulva Genome sequencing and assembly.</title>
        <authorList>
            <person name="Murali S."/>
            <person name="Richards S."/>
            <person name="Bandaranaike D."/>
            <person name="Bellair M."/>
            <person name="Blankenburg K."/>
            <person name="Chao H."/>
            <person name="Dinh H."/>
            <person name="Doddapaneni H."/>
            <person name="Dugan-Rocha S."/>
            <person name="Elkadiri S."/>
            <person name="Gnanaolivu R."/>
            <person name="Hernandez B."/>
            <person name="Skinner E."/>
            <person name="Javaid M."/>
            <person name="Lee S."/>
            <person name="Li M."/>
            <person name="Ming W."/>
            <person name="Munidasa M."/>
            <person name="Muniz J."/>
            <person name="Nguyen L."/>
            <person name="Hughes D."/>
            <person name="Osuji N."/>
            <person name="Pu L.-L."/>
            <person name="Puazo M."/>
            <person name="Qu C."/>
            <person name="Quiroz J."/>
            <person name="Raj R."/>
            <person name="Weissenberger G."/>
            <person name="Xin Y."/>
            <person name="Zou X."/>
            <person name="Han Y."/>
            <person name="Worley K."/>
            <person name="Muzny D."/>
            <person name="Gibbs R."/>
        </authorList>
    </citation>
    <scope>NUCLEOTIDE SEQUENCE</scope>
    <source>
        <strain evidence="11">Sampled in the wild</strain>
    </source>
</reference>
<dbReference type="PANTHER" id="PTHR17583">
    <property type="entry name" value="PHOSPHOINOSITIDE 3-KINASE REGULATORY SUBUNIT 4"/>
    <property type="match status" value="1"/>
</dbReference>
<evidence type="ECO:0000256" key="7">
    <source>
        <dbReference type="ARBA" id="ARBA00022840"/>
    </source>
</evidence>
<feature type="compositionally biased region" description="Low complexity" evidence="9">
    <location>
        <begin position="452"/>
        <end position="464"/>
    </location>
</feature>
<keyword evidence="4" id="KW-0677">Repeat</keyword>